<evidence type="ECO:0000313" key="9">
    <source>
        <dbReference type="EMBL" id="KAJ9557806.1"/>
    </source>
</evidence>
<evidence type="ECO:0000256" key="1">
    <source>
        <dbReference type="ARBA" id="ARBA00011982"/>
    </source>
</evidence>
<dbReference type="PROSITE" id="PS51450">
    <property type="entry name" value="LRR"/>
    <property type="match status" value="1"/>
</dbReference>
<evidence type="ECO:0000256" key="5">
    <source>
        <dbReference type="ARBA" id="ARBA00047304"/>
    </source>
</evidence>
<dbReference type="SUPFAM" id="SSF52540">
    <property type="entry name" value="P-loop containing nucleoside triphosphate hydrolases"/>
    <property type="match status" value="1"/>
</dbReference>
<dbReference type="GO" id="GO:0043531">
    <property type="term" value="F:ADP binding"/>
    <property type="evidence" value="ECO:0007669"/>
    <property type="project" value="InterPro"/>
</dbReference>
<dbReference type="InterPro" id="IPR032675">
    <property type="entry name" value="LRR_dom_sf"/>
</dbReference>
<comment type="catalytic activity">
    <reaction evidence="5">
        <text>NAD(+) + H2O = ADP-D-ribose + nicotinamide + H(+)</text>
        <dbReference type="Rhea" id="RHEA:16301"/>
        <dbReference type="ChEBI" id="CHEBI:15377"/>
        <dbReference type="ChEBI" id="CHEBI:15378"/>
        <dbReference type="ChEBI" id="CHEBI:17154"/>
        <dbReference type="ChEBI" id="CHEBI:57540"/>
        <dbReference type="ChEBI" id="CHEBI:57967"/>
        <dbReference type="EC" id="3.2.2.6"/>
    </reaction>
    <physiologicalReaction direction="left-to-right" evidence="5">
        <dbReference type="Rhea" id="RHEA:16302"/>
    </physiologicalReaction>
</comment>
<gene>
    <name evidence="9" type="ORF">OSB04_012420</name>
</gene>
<dbReference type="Pfam" id="PF20160">
    <property type="entry name" value="C-JID"/>
    <property type="match status" value="1"/>
</dbReference>
<evidence type="ECO:0000313" key="10">
    <source>
        <dbReference type="Proteomes" id="UP001172457"/>
    </source>
</evidence>
<dbReference type="SUPFAM" id="SSF52058">
    <property type="entry name" value="L domain-like"/>
    <property type="match status" value="1"/>
</dbReference>
<dbReference type="PRINTS" id="PR00364">
    <property type="entry name" value="DISEASERSIST"/>
</dbReference>
<dbReference type="InterPro" id="IPR027417">
    <property type="entry name" value="P-loop_NTPase"/>
</dbReference>
<evidence type="ECO:0000256" key="4">
    <source>
        <dbReference type="ARBA" id="ARBA00023027"/>
    </source>
</evidence>
<dbReference type="Pfam" id="PF23282">
    <property type="entry name" value="WHD_ROQ1"/>
    <property type="match status" value="1"/>
</dbReference>
<dbReference type="Gene3D" id="1.10.8.430">
    <property type="entry name" value="Helical domain of apoptotic protease-activating factors"/>
    <property type="match status" value="1"/>
</dbReference>
<dbReference type="GO" id="GO:0006952">
    <property type="term" value="P:defense response"/>
    <property type="evidence" value="ECO:0007669"/>
    <property type="project" value="InterPro"/>
</dbReference>
<evidence type="ECO:0000259" key="8">
    <source>
        <dbReference type="Pfam" id="PF23282"/>
    </source>
</evidence>
<proteinExistence type="predicted"/>
<accession>A0AA38TPD2</accession>
<comment type="caution">
    <text evidence="9">The sequence shown here is derived from an EMBL/GenBank/DDBJ whole genome shotgun (WGS) entry which is preliminary data.</text>
</comment>
<dbReference type="SUPFAM" id="SSF46785">
    <property type="entry name" value="Winged helix' DNA-binding domain"/>
    <property type="match status" value="1"/>
</dbReference>
<dbReference type="InterPro" id="IPR042197">
    <property type="entry name" value="Apaf_helical"/>
</dbReference>
<dbReference type="InterPro" id="IPR002182">
    <property type="entry name" value="NB-ARC"/>
</dbReference>
<dbReference type="InterPro" id="IPR045344">
    <property type="entry name" value="C-JID"/>
</dbReference>
<evidence type="ECO:0000256" key="3">
    <source>
        <dbReference type="ARBA" id="ARBA00022737"/>
    </source>
</evidence>
<dbReference type="AlphaFoldDB" id="A0AA38TPD2"/>
<dbReference type="EMBL" id="JARYMX010000003">
    <property type="protein sequence ID" value="KAJ9557806.1"/>
    <property type="molecule type" value="Genomic_DNA"/>
</dbReference>
<evidence type="ECO:0000259" key="6">
    <source>
        <dbReference type="Pfam" id="PF00931"/>
    </source>
</evidence>
<dbReference type="Proteomes" id="UP001172457">
    <property type="component" value="Chromosome 3"/>
</dbReference>
<name>A0AA38TPD2_9ASTR</name>
<evidence type="ECO:0000259" key="7">
    <source>
        <dbReference type="Pfam" id="PF20160"/>
    </source>
</evidence>
<feature type="domain" description="C-JID" evidence="7">
    <location>
        <begin position="880"/>
        <end position="1005"/>
    </location>
</feature>
<keyword evidence="10" id="KW-1185">Reference proteome</keyword>
<keyword evidence="2" id="KW-0433">Leucine-rich repeat</keyword>
<evidence type="ECO:0000256" key="2">
    <source>
        <dbReference type="ARBA" id="ARBA00022614"/>
    </source>
</evidence>
<feature type="domain" description="Disease resistance protein Roq1-like winged-helix" evidence="8">
    <location>
        <begin position="328"/>
        <end position="400"/>
    </location>
</feature>
<keyword evidence="3" id="KW-0677">Repeat</keyword>
<dbReference type="Gene3D" id="3.40.50.300">
    <property type="entry name" value="P-loop containing nucleotide triphosphate hydrolases"/>
    <property type="match status" value="1"/>
</dbReference>
<organism evidence="9 10">
    <name type="scientific">Centaurea solstitialis</name>
    <name type="common">yellow star-thistle</name>
    <dbReference type="NCBI Taxonomy" id="347529"/>
    <lineage>
        <taxon>Eukaryota</taxon>
        <taxon>Viridiplantae</taxon>
        <taxon>Streptophyta</taxon>
        <taxon>Embryophyta</taxon>
        <taxon>Tracheophyta</taxon>
        <taxon>Spermatophyta</taxon>
        <taxon>Magnoliopsida</taxon>
        <taxon>eudicotyledons</taxon>
        <taxon>Gunneridae</taxon>
        <taxon>Pentapetalae</taxon>
        <taxon>asterids</taxon>
        <taxon>campanulids</taxon>
        <taxon>Asterales</taxon>
        <taxon>Asteraceae</taxon>
        <taxon>Carduoideae</taxon>
        <taxon>Cardueae</taxon>
        <taxon>Centaureinae</taxon>
        <taxon>Centaurea</taxon>
    </lineage>
</organism>
<dbReference type="InterPro" id="IPR001611">
    <property type="entry name" value="Leu-rich_rpt"/>
</dbReference>
<dbReference type="InterPro" id="IPR044974">
    <property type="entry name" value="Disease_R_plants"/>
</dbReference>
<feature type="domain" description="NB-ARC" evidence="6">
    <location>
        <begin position="79"/>
        <end position="225"/>
    </location>
</feature>
<protein>
    <recommendedName>
        <fullName evidence="1">ADP-ribosyl cyclase/cyclic ADP-ribose hydrolase</fullName>
        <ecNumber evidence="1">3.2.2.6</ecNumber>
    </recommendedName>
</protein>
<reference evidence="9" key="1">
    <citation type="submission" date="2023-03" db="EMBL/GenBank/DDBJ databases">
        <title>Chromosome-scale reference genome and RAD-based genetic map of yellow starthistle (Centaurea solstitialis) reveal putative structural variation and QTLs associated with invader traits.</title>
        <authorList>
            <person name="Reatini B."/>
            <person name="Cang F.A."/>
            <person name="Jiang Q."/>
            <person name="Mckibben M.T.W."/>
            <person name="Barker M.S."/>
            <person name="Rieseberg L.H."/>
            <person name="Dlugosch K.M."/>
        </authorList>
    </citation>
    <scope>NUCLEOTIDE SEQUENCE</scope>
    <source>
        <strain evidence="9">CAN-66</strain>
        <tissue evidence="9">Leaf</tissue>
    </source>
</reference>
<dbReference type="Pfam" id="PF00931">
    <property type="entry name" value="NB-ARC"/>
    <property type="match status" value="1"/>
</dbReference>
<dbReference type="PANTHER" id="PTHR11017">
    <property type="entry name" value="LEUCINE-RICH REPEAT-CONTAINING PROTEIN"/>
    <property type="match status" value="1"/>
</dbReference>
<sequence>MSYNLSPLKLQGRRKFNHINIYSINFTRIFIKDIYRVDPYKSIFSRETVFIEEIVIEIRTRLNLHLSTEVLKLIGVDFSIHQIRSWLKEGSTKTANILTIWGMAGIGKTSLAEYMYRSHCHEFERSSFLEGIERKCAQNSSALLDFQKQILEDILKKRMVQVRNVNVSTAKIEKALFNKRTLVVLDGIDNFEQLDVLIGTKGCFHPGSKIIITTKDGSITEKCALFHTRFPPEHTKHRLYGIGDAASLQLLCWHAFRCYDPKEGYAEEARRVAEYCKGHPLALKVLGSSLINEDVAAWSDTLEMLQKKELHNDIQKVLRVGYDSLPSESSKELFKHIACFFVGEDREVTETILNECGIRTSYGIKKLIERCLLTSTPWGNELMMHQLIQDMGRDIVHQESPKKPWKRSRLWNHEESLDLLRAEKGTTNIQGLLLDMKVLEKEMLPAGSNTGTEPPKFEDGFLKNTSVVPSVHNIVYKLFSRIWWFLTWIFMMFSSAQSKKPELRTNALGKMEKLNLLQLNHVKLNGSYMNFPKGLRWLCMHGSLLTYIPSDLPMENLAALDMSYSDLKCLWKKPKHLGSLKILNLSYCKIVSVGGFSEMPALQRLILKGCASLVHLSESIDRCAGLVLLDLSHCKKLKRLPSNIGKLKKVQVLSIDGCICAHEFPIDMKDMESLEKLNADNTITKSLSVLSSVTEVIPKSPKSFLVSLPPSLLILSLKNNNLSNDSFPMQFSSLTMLKELYLDENPIDSMPDCVKSLSKIKFLSFENCHMLKSILCPPPTIKYLIAASCSSLVKITFDQEIPTPPDITYCESLSLTEIQGVIKIQPLAEIDDMILSSLGWTDLRYLNDQELHIKDPIIRFHPKKLPIQMLYEFGIFSTCFQGKEVPSWFAQRNEGLSISVILPSSPINKRIQGLNIGLVHTVNGEGRRMRSSLITKVSNMTQNRTWMYYGYLNAVPEAEKDIVWVSHWMFGNNEFVDGDEVSVTIGKQDGKFWVKECAISIVYNDGDKEEDLLSYYKSWKHIIGGDLSPFQLTSGDYFLIHDRLYEPRYGFERLLKSTRVRKLLGYTAEYRGMSLIYIYIYSIRFK</sequence>
<dbReference type="GO" id="GO:0061809">
    <property type="term" value="F:NAD+ nucleosidase activity, cyclic ADP-ribose generating"/>
    <property type="evidence" value="ECO:0007669"/>
    <property type="project" value="UniProtKB-EC"/>
</dbReference>
<dbReference type="InterPro" id="IPR058192">
    <property type="entry name" value="WHD_ROQ1-like"/>
</dbReference>
<dbReference type="EC" id="3.2.2.6" evidence="1"/>
<dbReference type="Gene3D" id="3.80.10.10">
    <property type="entry name" value="Ribonuclease Inhibitor"/>
    <property type="match status" value="2"/>
</dbReference>
<dbReference type="PANTHER" id="PTHR11017:SF585">
    <property type="entry name" value="TIR DOMAIN-CONTAINING PROTEIN"/>
    <property type="match status" value="1"/>
</dbReference>
<keyword evidence="4" id="KW-0520">NAD</keyword>
<dbReference type="InterPro" id="IPR036390">
    <property type="entry name" value="WH_DNA-bd_sf"/>
</dbReference>